<dbReference type="RefSeq" id="WP_011906608.1">
    <property type="nucleotide sequence ID" value="NC_009426.1"/>
</dbReference>
<accession>A4XE67</accession>
<evidence type="ECO:0000313" key="4">
    <source>
        <dbReference type="Proteomes" id="UP000009134"/>
    </source>
</evidence>
<name>A4XE67_NOVAD</name>
<evidence type="ECO:0000256" key="2">
    <source>
        <dbReference type="SAM" id="SignalP"/>
    </source>
</evidence>
<geneLocation type="plasmid" evidence="3 4">
    <name>pNL1</name>
</geneLocation>
<keyword evidence="4" id="KW-1185">Reference proteome</keyword>
<dbReference type="AlphaFoldDB" id="A4XE67"/>
<gene>
    <name evidence="3" type="ordered locus">Saro_3986</name>
</gene>
<proteinExistence type="predicted"/>
<evidence type="ECO:0000256" key="1">
    <source>
        <dbReference type="SAM" id="MobiDB-lite"/>
    </source>
</evidence>
<feature type="compositionally biased region" description="Low complexity" evidence="1">
    <location>
        <begin position="30"/>
        <end position="40"/>
    </location>
</feature>
<dbReference type="EMBL" id="CP000676">
    <property type="protein sequence ID" value="ABP64228.1"/>
    <property type="molecule type" value="Genomic_DNA"/>
</dbReference>
<organism evidence="3 4">
    <name type="scientific">Novosphingobium aromaticivorans (strain ATCC 700278 / DSM 12444 / CCUG 56034 / CIP 105152 / NBRC 16084 / F199)</name>
    <dbReference type="NCBI Taxonomy" id="279238"/>
    <lineage>
        <taxon>Bacteria</taxon>
        <taxon>Pseudomonadati</taxon>
        <taxon>Pseudomonadota</taxon>
        <taxon>Alphaproteobacteria</taxon>
        <taxon>Sphingomonadales</taxon>
        <taxon>Sphingomonadaceae</taxon>
        <taxon>Novosphingobium</taxon>
    </lineage>
</organism>
<evidence type="ECO:0000313" key="3">
    <source>
        <dbReference type="EMBL" id="ABP64228.1"/>
    </source>
</evidence>
<sequence length="119" mass="12692">MMKCTLYLVLPLLAVTATPALAANPSSQEPAATAATPAAAQRATDREAMTEQVRQKLARLREALEARKGDAKAGVPRAQHEVQGLCSDCPDEDTHAHHHSVSEGSEVDCIECVDRAVYA</sequence>
<feature type="region of interest" description="Disordered" evidence="1">
    <location>
        <begin position="66"/>
        <end position="106"/>
    </location>
</feature>
<dbReference type="Proteomes" id="UP000009134">
    <property type="component" value="Plasmid pNL1"/>
</dbReference>
<evidence type="ECO:0008006" key="5">
    <source>
        <dbReference type="Google" id="ProtNLM"/>
    </source>
</evidence>
<keyword evidence="3" id="KW-0614">Plasmid</keyword>
<dbReference type="KEGG" id="nar:Saro_3986"/>
<dbReference type="HOGENOM" id="CLU_2058948_0_0_5"/>
<feature type="signal peptide" evidence="2">
    <location>
        <begin position="1"/>
        <end position="22"/>
    </location>
</feature>
<protein>
    <recommendedName>
        <fullName evidence="5">Secreted protein</fullName>
    </recommendedName>
</protein>
<feature type="chain" id="PRO_5002674959" description="Secreted protein" evidence="2">
    <location>
        <begin position="23"/>
        <end position="119"/>
    </location>
</feature>
<keyword evidence="2" id="KW-0732">Signal</keyword>
<reference evidence="3 4" key="1">
    <citation type="submission" date="2007-04" db="EMBL/GenBank/DDBJ databases">
        <title>Complete sequence of plasmid pNL1 of Novosphingobium aromaticivorans DSM 12444.</title>
        <authorList>
            <consortium name="US DOE Joint Genome Institute"/>
            <person name="Copeland A."/>
            <person name="Lucas S."/>
            <person name="Lapidus A."/>
            <person name="Barry K."/>
            <person name="Detter J.C."/>
            <person name="Glavina del Rio T."/>
            <person name="Hammon N."/>
            <person name="Israni S."/>
            <person name="Dalin E."/>
            <person name="Tice H."/>
            <person name="Pitluck S."/>
            <person name="Chertkov O."/>
            <person name="Han C."/>
            <person name="Thomson S."/>
            <person name="Schmutz J."/>
            <person name="Larimer F."/>
            <person name="Land M."/>
            <person name="Kyrpides N."/>
            <person name="Ivanova N."/>
            <person name="Fredrickson J."/>
            <person name="Romine M.F."/>
            <person name="Richardson P."/>
        </authorList>
    </citation>
    <scope>NUCLEOTIDE SEQUENCE [LARGE SCALE GENOMIC DNA]</scope>
    <source>
        <strain evidence="4">ATCC 700278 / DSM 12444 / CCUG 56034 / CIP 105152 / NBRC 16084 / F199</strain>
        <plasmid evidence="3 4">pNL1</plasmid>
    </source>
</reference>
<feature type="region of interest" description="Disordered" evidence="1">
    <location>
        <begin position="23"/>
        <end position="54"/>
    </location>
</feature>